<dbReference type="GO" id="GO:0016747">
    <property type="term" value="F:acyltransferase activity, transferring groups other than amino-acyl groups"/>
    <property type="evidence" value="ECO:0007669"/>
    <property type="project" value="InterPro"/>
</dbReference>
<evidence type="ECO:0000256" key="4">
    <source>
        <dbReference type="SAM" id="MobiDB-lite"/>
    </source>
</evidence>
<dbReference type="InterPro" id="IPR012328">
    <property type="entry name" value="Chalcone/stilbene_synt_C"/>
</dbReference>
<dbReference type="Pfam" id="PF00195">
    <property type="entry name" value="Chal_sti_synt_N"/>
    <property type="match status" value="1"/>
</dbReference>
<evidence type="ECO:0000256" key="1">
    <source>
        <dbReference type="ARBA" id="ARBA00005531"/>
    </source>
</evidence>
<organism evidence="7 8">
    <name type="scientific">Stemphylium lycopersici</name>
    <name type="common">Tomato gray leaf spot disease fungus</name>
    <name type="synonym">Thyrospora lycopersici</name>
    <dbReference type="NCBI Taxonomy" id="183478"/>
    <lineage>
        <taxon>Eukaryota</taxon>
        <taxon>Fungi</taxon>
        <taxon>Dikarya</taxon>
        <taxon>Ascomycota</taxon>
        <taxon>Pezizomycotina</taxon>
        <taxon>Dothideomycetes</taxon>
        <taxon>Pleosporomycetidae</taxon>
        <taxon>Pleosporales</taxon>
        <taxon>Pleosporineae</taxon>
        <taxon>Pleosporaceae</taxon>
        <taxon>Stemphylium</taxon>
    </lineage>
</organism>
<dbReference type="SUPFAM" id="SSF53901">
    <property type="entry name" value="Thiolase-like"/>
    <property type="match status" value="2"/>
</dbReference>
<dbReference type="GO" id="GO:0030639">
    <property type="term" value="P:polyketide biosynthetic process"/>
    <property type="evidence" value="ECO:0007669"/>
    <property type="project" value="TreeGrafter"/>
</dbReference>
<name>A0A364N2Q0_STELY</name>
<dbReference type="Pfam" id="PF02797">
    <property type="entry name" value="Chal_sti_synt_C"/>
    <property type="match status" value="1"/>
</dbReference>
<dbReference type="InterPro" id="IPR016039">
    <property type="entry name" value="Thiolase-like"/>
</dbReference>
<feature type="domain" description="Chalcone/stilbene synthase C-terminal" evidence="6">
    <location>
        <begin position="202"/>
        <end position="337"/>
    </location>
</feature>
<sequence length="624" mass="68506">MLLYSLQKLIHFNEKTGILSRPAIADHSKCTTKDSAPPTIASISRNFRTAGVELATEACKKAIREAQLPSKDVTHVVAVTCTDQSNPGYELFVCEKLGLEPGVQRVLLQGVGCAGGLSALRTAADIAAAALQKGRPARVLVMACELCSLFLRAELQHALRSGEELHIAPALFSDAAAAVVVCNSLALNQYQNPIFELTEWSSMVVPGTLDFMSYDIEKNGMIATLSKNVPKAAVGAIGPIFTQMCSASKLSDHSKVPSHHDPTEFDWAIHPGGAAILQGAKRSLHLTDDHIRASLDVYKHYGNSSSATVLIVLDKMRRMGEGRDDVVATSFGPGLTHPTDFTFPISRGQQTELIIFETHANIVKRLWLCPYADPSNKPMDKRLVDNHESYIKTNPPTRSNCPAIPKSPSTITRVPRINLNPYNSHSRRFRREFQYQQQALDTFRNILSHEHEHDTAQEVNEEDKIPVHACIKDEELDCDVLSKFNGNPDNSPDDDFDDVPGDNPDGKPDDTRAPNTTIISSTGHHADLEFDDDLEYNAERSRRTSPLPPSHPSHHRAPQTGRVQRGFPAQPDFVSPKSQEDSKKDNITICGCIKDEELDSDDLPKSLDDDLDGNLGDNPGDPVA</sequence>
<keyword evidence="2 3" id="KW-0808">Transferase</keyword>
<dbReference type="Gene3D" id="3.40.47.10">
    <property type="match status" value="2"/>
</dbReference>
<feature type="compositionally biased region" description="Low complexity" evidence="4">
    <location>
        <begin position="613"/>
        <end position="624"/>
    </location>
</feature>
<dbReference type="Proteomes" id="UP000249619">
    <property type="component" value="Unassembled WGS sequence"/>
</dbReference>
<keyword evidence="3" id="KW-0012">Acyltransferase</keyword>
<feature type="compositionally biased region" description="Polar residues" evidence="4">
    <location>
        <begin position="513"/>
        <end position="523"/>
    </location>
</feature>
<accession>A0A364N2Q0</accession>
<dbReference type="InterPro" id="IPR011141">
    <property type="entry name" value="Polyketide_synthase_type-III"/>
</dbReference>
<dbReference type="PANTHER" id="PTHR11877">
    <property type="entry name" value="HYDROXYMETHYLGLUTARYL-COA SYNTHASE"/>
    <property type="match status" value="1"/>
</dbReference>
<dbReference type="EMBL" id="QGDH01000067">
    <property type="protein sequence ID" value="RAR10270.1"/>
    <property type="molecule type" value="Genomic_DNA"/>
</dbReference>
<gene>
    <name evidence="7" type="ORF">DDE83_005135</name>
</gene>
<evidence type="ECO:0000313" key="7">
    <source>
        <dbReference type="EMBL" id="RAR10270.1"/>
    </source>
</evidence>
<dbReference type="PANTHER" id="PTHR11877:SF46">
    <property type="entry name" value="TYPE III POLYKETIDE SYNTHASE A"/>
    <property type="match status" value="1"/>
</dbReference>
<protein>
    <submittedName>
        <fullName evidence="7">Chalcone synthase 4</fullName>
    </submittedName>
</protein>
<reference evidence="8" key="1">
    <citation type="submission" date="2018-05" db="EMBL/GenBank/DDBJ databases">
        <title>Draft genome sequence of Stemphylium lycopersici strain CIDEFI 213.</title>
        <authorList>
            <person name="Medina R."/>
            <person name="Franco M.E.E."/>
            <person name="Lucentini C.G."/>
            <person name="Saparrat M.C.N."/>
            <person name="Balatti P.A."/>
        </authorList>
    </citation>
    <scope>NUCLEOTIDE SEQUENCE [LARGE SCALE GENOMIC DNA]</scope>
    <source>
        <strain evidence="8">CIDEFI 213</strain>
    </source>
</reference>
<dbReference type="AlphaFoldDB" id="A0A364N2Q0"/>
<evidence type="ECO:0000259" key="5">
    <source>
        <dbReference type="Pfam" id="PF00195"/>
    </source>
</evidence>
<evidence type="ECO:0000256" key="3">
    <source>
        <dbReference type="RuleBase" id="RU003633"/>
    </source>
</evidence>
<feature type="domain" description="Chalcone/stilbene synthase N-terminal" evidence="5">
    <location>
        <begin position="25"/>
        <end position="182"/>
    </location>
</feature>
<proteinExistence type="inferred from homology"/>
<dbReference type="STRING" id="183478.A0A364N2Q0"/>
<evidence type="ECO:0000259" key="6">
    <source>
        <dbReference type="Pfam" id="PF02797"/>
    </source>
</evidence>
<feature type="compositionally biased region" description="Acidic residues" evidence="4">
    <location>
        <begin position="491"/>
        <end position="500"/>
    </location>
</feature>
<comment type="similarity">
    <text evidence="1 3">Belongs to the thiolase-like superfamily. Chalcone/stilbene synthases family.</text>
</comment>
<evidence type="ECO:0000256" key="2">
    <source>
        <dbReference type="ARBA" id="ARBA00022679"/>
    </source>
</evidence>
<keyword evidence="8" id="KW-1185">Reference proteome</keyword>
<comment type="caution">
    <text evidence="7">The sequence shown here is derived from an EMBL/GenBank/DDBJ whole genome shotgun (WGS) entry which is preliminary data.</text>
</comment>
<dbReference type="InterPro" id="IPR001099">
    <property type="entry name" value="Chalcone/stilbene_synt_N"/>
</dbReference>
<feature type="region of interest" description="Disordered" evidence="4">
    <location>
        <begin position="481"/>
        <end position="624"/>
    </location>
</feature>
<evidence type="ECO:0000313" key="8">
    <source>
        <dbReference type="Proteomes" id="UP000249619"/>
    </source>
</evidence>